<dbReference type="Pfam" id="PF01777">
    <property type="entry name" value="Ribosomal_L27e"/>
    <property type="match status" value="1"/>
</dbReference>
<protein>
    <submittedName>
        <fullName evidence="4">60S ribosomal protein L27-B</fullName>
    </submittedName>
</protein>
<dbReference type="SUPFAM" id="SSF50104">
    <property type="entry name" value="Translation proteins SH3-like domain"/>
    <property type="match status" value="1"/>
</dbReference>
<name>A0A2T0FN32_9ASCO</name>
<dbReference type="Proteomes" id="UP000238350">
    <property type="component" value="Unassembled WGS sequence"/>
</dbReference>
<dbReference type="CDD" id="cd06090">
    <property type="entry name" value="KOW_RPL27"/>
    <property type="match status" value="1"/>
</dbReference>
<proteinExistence type="inferred from homology"/>
<evidence type="ECO:0000313" key="5">
    <source>
        <dbReference type="Proteomes" id="UP000238350"/>
    </source>
</evidence>
<comment type="similarity">
    <text evidence="1">Belongs to the eukaryotic ribosomal protein eL27 family.</text>
</comment>
<accession>A0A2T0FN32</accession>
<keyword evidence="5" id="KW-1185">Reference proteome</keyword>
<dbReference type="GeneID" id="36517770"/>
<dbReference type="OrthoDB" id="2365484at2759"/>
<dbReference type="GO" id="GO:1990904">
    <property type="term" value="C:ribonucleoprotein complex"/>
    <property type="evidence" value="ECO:0007669"/>
    <property type="project" value="UniProtKB-KW"/>
</dbReference>
<dbReference type="Gene3D" id="2.30.30.770">
    <property type="match status" value="1"/>
</dbReference>
<dbReference type="PANTHER" id="PTHR10497">
    <property type="entry name" value="60S RIBOSOMAL PROTEIN L27"/>
    <property type="match status" value="1"/>
</dbReference>
<dbReference type="FunFam" id="2.30.30.770:FF:000001">
    <property type="entry name" value="60S ribosomal protein L27"/>
    <property type="match status" value="1"/>
</dbReference>
<gene>
    <name evidence="4" type="ORF">B9G98_04022</name>
</gene>
<dbReference type="AlphaFoldDB" id="A0A2T0FN32"/>
<dbReference type="GO" id="GO:0005840">
    <property type="term" value="C:ribosome"/>
    <property type="evidence" value="ECO:0007669"/>
    <property type="project" value="UniProtKB-KW"/>
</dbReference>
<dbReference type="InterPro" id="IPR038655">
    <property type="entry name" value="Ribosomal_eL27_sf"/>
</dbReference>
<keyword evidence="2 4" id="KW-0689">Ribosomal protein</keyword>
<organism evidence="4 5">
    <name type="scientific">Wickerhamiella sorbophila</name>
    <dbReference type="NCBI Taxonomy" id="45607"/>
    <lineage>
        <taxon>Eukaryota</taxon>
        <taxon>Fungi</taxon>
        <taxon>Dikarya</taxon>
        <taxon>Ascomycota</taxon>
        <taxon>Saccharomycotina</taxon>
        <taxon>Dipodascomycetes</taxon>
        <taxon>Dipodascales</taxon>
        <taxon>Trichomonascaceae</taxon>
        <taxon>Wickerhamiella</taxon>
    </lineage>
</organism>
<dbReference type="InterPro" id="IPR001141">
    <property type="entry name" value="Ribosomal_eL27"/>
</dbReference>
<evidence type="ECO:0000313" key="4">
    <source>
        <dbReference type="EMBL" id="PRT56402.1"/>
    </source>
</evidence>
<sequence>MAKFLKPNKVAIVTRGRQAGKKVVIVKPFDEGTKSHPYGHALVVGIERYPQKVARRHSEKVLAKRTKVKPFIKRVNYNHLMPTRYTFEQESLKNVISAETFAEPSAREDAKKEIKKIFEEQHKAGQNKWFFTKLAF</sequence>
<reference evidence="4 5" key="1">
    <citation type="submission" date="2017-04" db="EMBL/GenBank/DDBJ databases">
        <title>Genome sequencing of [Candida] sorbophila.</title>
        <authorList>
            <person name="Ahn J.O."/>
        </authorList>
    </citation>
    <scope>NUCLEOTIDE SEQUENCE [LARGE SCALE GENOMIC DNA]</scope>
    <source>
        <strain evidence="4 5">DS02</strain>
    </source>
</reference>
<keyword evidence="3" id="KW-0687">Ribonucleoprotein</keyword>
<dbReference type="GO" id="GO:0006412">
    <property type="term" value="P:translation"/>
    <property type="evidence" value="ECO:0007669"/>
    <property type="project" value="InterPro"/>
</dbReference>
<dbReference type="STRING" id="45607.A0A2T0FN32"/>
<comment type="caution">
    <text evidence="4">The sequence shown here is derived from an EMBL/GenBank/DDBJ whole genome shotgun (WGS) entry which is preliminary data.</text>
</comment>
<dbReference type="EMBL" id="NDIQ01000022">
    <property type="protein sequence ID" value="PRT56402.1"/>
    <property type="molecule type" value="Genomic_DNA"/>
</dbReference>
<dbReference type="RefSeq" id="XP_024666347.1">
    <property type="nucleotide sequence ID" value="XM_024810579.1"/>
</dbReference>
<dbReference type="GO" id="GO:0003735">
    <property type="term" value="F:structural constituent of ribosome"/>
    <property type="evidence" value="ECO:0007669"/>
    <property type="project" value="InterPro"/>
</dbReference>
<evidence type="ECO:0000256" key="2">
    <source>
        <dbReference type="ARBA" id="ARBA00022980"/>
    </source>
</evidence>
<dbReference type="InterPro" id="IPR041991">
    <property type="entry name" value="Ribosomal_eL27_KOW"/>
</dbReference>
<evidence type="ECO:0000256" key="3">
    <source>
        <dbReference type="ARBA" id="ARBA00023274"/>
    </source>
</evidence>
<dbReference type="InterPro" id="IPR008991">
    <property type="entry name" value="Translation_prot_SH3-like_sf"/>
</dbReference>
<evidence type="ECO:0000256" key="1">
    <source>
        <dbReference type="ARBA" id="ARBA00009124"/>
    </source>
</evidence>